<reference evidence="1" key="1">
    <citation type="submission" date="2016-12" db="EMBL/GenBank/DDBJ databases">
        <title>The genomes of Aspergillus section Nigri reveals drivers in fungal speciation.</title>
        <authorList>
            <consortium name="DOE Joint Genome Institute"/>
            <person name="Vesth T.C."/>
            <person name="Nybo J."/>
            <person name="Theobald S."/>
            <person name="Brandl J."/>
            <person name="Frisvad J.C."/>
            <person name="Nielsen K.F."/>
            <person name="Lyhne E.K."/>
            <person name="Kogle M.E."/>
            <person name="Kuo A."/>
            <person name="Riley R."/>
            <person name="Clum A."/>
            <person name="Nolan M."/>
            <person name="Lipzen A."/>
            <person name="Salamov A."/>
            <person name="Henrissat B."/>
            <person name="Wiebenga A."/>
            <person name="De vries R.P."/>
            <person name="Grigoriev I.V."/>
            <person name="Mortensen U.H."/>
            <person name="Andersen M.R."/>
            <person name="Baker S.E."/>
        </authorList>
    </citation>
    <scope>NUCLEOTIDE SEQUENCE</scope>
    <source>
        <strain evidence="1">CBS 122712</strain>
    </source>
</reference>
<dbReference type="GeneID" id="37055980"/>
<dbReference type="AlphaFoldDB" id="A0A317VIS3"/>
<accession>A0A317VIS3</accession>
<sequence length="237" mass="26673">MSIPHPVSDPSLLQEFCLTEDLSRLSIDQEFEPHIRQAKLALLHPLKKANILELCRCPTNAPTHQPCRYTCDRSRSAFLNLHPLGKAWRKELIRIPAFSRLIFDLTLPPHSPNDNTTETSKQWIHWDTYMPQEDSLGIQVKEVANIVTTIALTTRMRMKGDEISFGVIYDPTDGAHVRNMKGIQKQLAALGTAISPEVQDENVGTSADLHRNNHHTSDSPIYGSGIVLAQNCRSSYK</sequence>
<organism evidence="1 2">
    <name type="scientific">Aspergillus eucalypticola (strain CBS 122712 / IBT 29274)</name>
    <dbReference type="NCBI Taxonomy" id="1448314"/>
    <lineage>
        <taxon>Eukaryota</taxon>
        <taxon>Fungi</taxon>
        <taxon>Dikarya</taxon>
        <taxon>Ascomycota</taxon>
        <taxon>Pezizomycotina</taxon>
        <taxon>Eurotiomycetes</taxon>
        <taxon>Eurotiomycetidae</taxon>
        <taxon>Eurotiales</taxon>
        <taxon>Aspergillaceae</taxon>
        <taxon>Aspergillus</taxon>
        <taxon>Aspergillus subgen. Circumdati</taxon>
    </lineage>
</organism>
<protein>
    <submittedName>
        <fullName evidence="1">Uncharacterized protein</fullName>
    </submittedName>
</protein>
<dbReference type="OrthoDB" id="4473671at2759"/>
<evidence type="ECO:0000313" key="2">
    <source>
        <dbReference type="Proteomes" id="UP000246171"/>
    </source>
</evidence>
<dbReference type="EMBL" id="MSFU01000011">
    <property type="protein sequence ID" value="PWY74266.1"/>
    <property type="molecule type" value="Genomic_DNA"/>
</dbReference>
<dbReference type="Proteomes" id="UP000246171">
    <property type="component" value="Unassembled WGS sequence"/>
</dbReference>
<proteinExistence type="predicted"/>
<keyword evidence="2" id="KW-1185">Reference proteome</keyword>
<dbReference type="RefSeq" id="XP_025388716.1">
    <property type="nucleotide sequence ID" value="XM_025534018.1"/>
</dbReference>
<comment type="caution">
    <text evidence="1">The sequence shown here is derived from an EMBL/GenBank/DDBJ whole genome shotgun (WGS) entry which is preliminary data.</text>
</comment>
<name>A0A317VIS3_ASPEC</name>
<dbReference type="VEuPathDB" id="FungiDB:BO83DRAFT_408101"/>
<evidence type="ECO:0000313" key="1">
    <source>
        <dbReference type="EMBL" id="PWY74266.1"/>
    </source>
</evidence>
<gene>
    <name evidence="1" type="ORF">BO83DRAFT_408101</name>
</gene>